<reference evidence="3" key="2">
    <citation type="submission" date="2015-09" db="EMBL/GenBank/DDBJ databases">
        <title>Draft genome sequence of a multidrug-resistant Chryseobacterium indologenes isolate from Malaysia.</title>
        <authorList>
            <person name="Yu C.Y."/>
            <person name="Ang G.Y."/>
            <person name="Chan K.-G."/>
        </authorList>
    </citation>
    <scope>NUCLEOTIDE SEQUENCE [LARGE SCALE GENOMIC DNA]</scope>
    <source>
        <strain evidence="3">CI_885</strain>
    </source>
</reference>
<proteinExistence type="predicted"/>
<keyword evidence="1" id="KW-1133">Transmembrane helix</keyword>
<keyword evidence="1" id="KW-0812">Transmembrane</keyword>
<keyword evidence="1" id="KW-0472">Membrane</keyword>
<feature type="transmembrane region" description="Helical" evidence="1">
    <location>
        <begin position="156"/>
        <end position="179"/>
    </location>
</feature>
<dbReference type="AlphaFoldDB" id="A0A0N1KRW4"/>
<protein>
    <recommendedName>
        <fullName evidence="4">YhhN-like protein</fullName>
    </recommendedName>
</protein>
<feature type="transmembrane region" description="Helical" evidence="1">
    <location>
        <begin position="185"/>
        <end position="207"/>
    </location>
</feature>
<comment type="caution">
    <text evidence="2">The sequence shown here is derived from an EMBL/GenBank/DDBJ whole genome shotgun (WGS) entry which is preliminary data.</text>
</comment>
<evidence type="ECO:0008006" key="4">
    <source>
        <dbReference type="Google" id="ProtNLM"/>
    </source>
</evidence>
<feature type="transmembrane region" description="Helical" evidence="1">
    <location>
        <begin position="64"/>
        <end position="82"/>
    </location>
</feature>
<name>A0A0N1KRW4_CHRID</name>
<dbReference type="OrthoDB" id="1261990at2"/>
<sequence>MSWNIEIGKQITMTVSVAVMMLMAVKYRKIEKVNLFFAAAYVLSSCIDIFCYFYFRVTENPTDIFYTVGFLIIVFFLYLCYYYQLLYLPLLKKIQKSLLVLFVLNILIMFFTEDNLLGHFSFNMFYINILLLMFSIILFLYQTFNSDKILEIKNYLPFWISVALLIFFIGCIPISFFRTTVSENIYFFILFMLNMISNGIFILGLLWHQQDKSRST</sequence>
<evidence type="ECO:0000256" key="1">
    <source>
        <dbReference type="SAM" id="Phobius"/>
    </source>
</evidence>
<organism evidence="2 3">
    <name type="scientific">Chryseobacterium indologenes</name>
    <name type="common">Flavobacterium indologenes</name>
    <dbReference type="NCBI Taxonomy" id="253"/>
    <lineage>
        <taxon>Bacteria</taxon>
        <taxon>Pseudomonadati</taxon>
        <taxon>Bacteroidota</taxon>
        <taxon>Flavobacteriia</taxon>
        <taxon>Flavobacteriales</taxon>
        <taxon>Weeksellaceae</taxon>
        <taxon>Chryseobacterium group</taxon>
        <taxon>Chryseobacterium</taxon>
    </lineage>
</organism>
<accession>A0A0N1KRW4</accession>
<dbReference type="Proteomes" id="UP000037953">
    <property type="component" value="Unassembled WGS sequence"/>
</dbReference>
<reference evidence="2 3" key="1">
    <citation type="journal article" date="2015" name="Genom Data">
        <title>Draft genome sequence of a multidrug-resistant Chryseobacterium indologenes isolate from Malaysia.</title>
        <authorList>
            <person name="Yu C.Y."/>
            <person name="Ang G.Y."/>
            <person name="Cheng H.J."/>
            <person name="Cheong Y.M."/>
            <person name="Yin W.F."/>
            <person name="Chan K.G."/>
        </authorList>
    </citation>
    <scope>NUCLEOTIDE SEQUENCE [LARGE SCALE GENOMIC DNA]</scope>
    <source>
        <strain evidence="2 3">CI_885</strain>
    </source>
</reference>
<feature type="transmembrane region" description="Helical" evidence="1">
    <location>
        <begin position="94"/>
        <end position="112"/>
    </location>
</feature>
<dbReference type="RefSeq" id="WP_062702695.1">
    <property type="nucleotide sequence ID" value="NZ_LJOD01000018.1"/>
</dbReference>
<evidence type="ECO:0000313" key="3">
    <source>
        <dbReference type="Proteomes" id="UP000037953"/>
    </source>
</evidence>
<dbReference type="PATRIC" id="fig|253.9.peg.1972"/>
<evidence type="ECO:0000313" key="2">
    <source>
        <dbReference type="EMBL" id="KPE49447.1"/>
    </source>
</evidence>
<gene>
    <name evidence="2" type="ORF">AOB46_19990</name>
</gene>
<dbReference type="EMBL" id="LJOD01000018">
    <property type="protein sequence ID" value="KPE49447.1"/>
    <property type="molecule type" value="Genomic_DNA"/>
</dbReference>
<feature type="transmembrane region" description="Helical" evidence="1">
    <location>
        <begin position="37"/>
        <end position="58"/>
    </location>
</feature>
<feature type="transmembrane region" description="Helical" evidence="1">
    <location>
        <begin position="124"/>
        <end position="144"/>
    </location>
</feature>